<dbReference type="SUPFAM" id="SSF52540">
    <property type="entry name" value="P-loop containing nucleoside triphosphate hydrolases"/>
    <property type="match status" value="2"/>
</dbReference>
<dbReference type="GO" id="GO:0005524">
    <property type="term" value="F:ATP binding"/>
    <property type="evidence" value="ECO:0007669"/>
    <property type="project" value="UniProtKB-UniRule"/>
</dbReference>
<keyword evidence="3 4" id="KW-0067">ATP-binding</keyword>
<keyword evidence="5" id="KW-1133">Transmembrane helix</keyword>
<feature type="binding site" evidence="4">
    <location>
        <begin position="1020"/>
        <end position="1027"/>
    </location>
    <ligand>
        <name>ATP</name>
        <dbReference type="ChEBI" id="CHEBI:30616"/>
    </ligand>
</feature>
<dbReference type="InterPro" id="IPR002543">
    <property type="entry name" value="FtsK_dom"/>
</dbReference>
<keyword evidence="5" id="KW-0472">Membrane</keyword>
<keyword evidence="2 4" id="KW-0547">Nucleotide-binding</keyword>
<organism evidence="7 8">
    <name type="scientific">Limosilactobacillus fermentum</name>
    <name type="common">Lactobacillus fermentum</name>
    <dbReference type="NCBI Taxonomy" id="1613"/>
    <lineage>
        <taxon>Bacteria</taxon>
        <taxon>Bacillati</taxon>
        <taxon>Bacillota</taxon>
        <taxon>Bacilli</taxon>
        <taxon>Lactobacillales</taxon>
        <taxon>Lactobacillaceae</taxon>
        <taxon>Limosilactobacillus</taxon>
    </lineage>
</organism>
<gene>
    <name evidence="7" type="ORF">BUW47_11445</name>
</gene>
<dbReference type="InterPro" id="IPR050206">
    <property type="entry name" value="FtsK/SpoIIIE/SftA"/>
</dbReference>
<dbReference type="Pfam" id="PF01580">
    <property type="entry name" value="FtsK_SpoIIIE"/>
    <property type="match status" value="2"/>
</dbReference>
<evidence type="ECO:0000256" key="1">
    <source>
        <dbReference type="ARBA" id="ARBA00022737"/>
    </source>
</evidence>
<dbReference type="PANTHER" id="PTHR22683:SF1">
    <property type="entry name" value="TYPE VII SECRETION SYSTEM PROTEIN ESSC"/>
    <property type="match status" value="1"/>
</dbReference>
<evidence type="ECO:0000256" key="4">
    <source>
        <dbReference type="PROSITE-ProRule" id="PRU00289"/>
    </source>
</evidence>
<dbReference type="GO" id="GO:0003677">
    <property type="term" value="F:DNA binding"/>
    <property type="evidence" value="ECO:0007669"/>
    <property type="project" value="InterPro"/>
</dbReference>
<dbReference type="GO" id="GO:0016020">
    <property type="term" value="C:membrane"/>
    <property type="evidence" value="ECO:0007669"/>
    <property type="project" value="UniProtKB-SubCell"/>
</dbReference>
<keyword evidence="1" id="KW-0677">Repeat</keyword>
<dbReference type="InterPro" id="IPR027417">
    <property type="entry name" value="P-loop_NTPase"/>
</dbReference>
<geneLocation type="plasmid" evidence="8">
    <name>psnu175-4</name>
</geneLocation>
<evidence type="ECO:0000313" key="8">
    <source>
        <dbReference type="Proteomes" id="UP000185427"/>
    </source>
</evidence>
<dbReference type="Proteomes" id="UP000185427">
    <property type="component" value="Plasmid pSNU175-4"/>
</dbReference>
<evidence type="ECO:0000313" key="7">
    <source>
        <dbReference type="EMBL" id="APU47032.1"/>
    </source>
</evidence>
<feature type="domain" description="FtsK" evidence="6">
    <location>
        <begin position="1003"/>
        <end position="1190"/>
    </location>
</feature>
<dbReference type="EMBL" id="CP019033">
    <property type="protein sequence ID" value="APU47032.1"/>
    <property type="molecule type" value="Genomic_DNA"/>
</dbReference>
<feature type="transmembrane region" description="Helical" evidence="5">
    <location>
        <begin position="259"/>
        <end position="280"/>
    </location>
</feature>
<dbReference type="PANTHER" id="PTHR22683">
    <property type="entry name" value="SPORULATION PROTEIN RELATED"/>
    <property type="match status" value="1"/>
</dbReference>
<sequence length="1495" mass="169811">MNSKVIEELSYNPTARFDDRLRDSKEVAWDLFYQGDQFEHLALSKDEQGQIGGHTASVKGDRVYLDDETEAISEAERPDWYVIKRTDLHTYTFKATTNIYVFQKYFSDIQFPTPMLTRIDRKVGRIDVFPYGAKVYVNNRAVDHQTYPWQEGQIWNFDGILVEPREEFWKITPLRKGAKINLGHFALSTDAREYPEDFPDFRRSPRIFLRQPETKVKVANIPQDQQMPKNSIMQMILPPVGMIVMYALLAYLMGNNSYMMIGMGGITLLTSGFSVSNYFAQKKEIKAKNERAAATYQDYLLDTAGTINRLRTSQQKALTYNFPTIETLSSWMHHYNSRLYERMMVHEDFLAVSLGHGTVPASYQLDYDVKAGRVRSDEEKRVEEQIVKPFRVLHDAPIPVALRQATLGLAGPDAVLRTSLQTILFQIASLHSYHDVQFVAVLNEQEYQAHWHEWRWLPHFQLSGINLRGLVYNSQTRDMVLNSVYQLLVQRRQAVQEHTMKDGDLFKPHLVLAIQDETWLNGHNLNEFLNEDLSPYGVTVIWAKETANALPETVTTLVEYRSSKLATLVNQDHVYQDLDFEPNPAPQKYSMDDSIKRLANLNHIEVEKNSIPDSITFLDLYGVKHVEELNVLKRWAQADTSKTLAVPLGMRGKDDIVDLNLHERAHGPHGLIAGTTGSGKSELLQSYILSLAVNFAPEDVGFLPIDYKGGGMANLFAKLPHLMGMITNLDGAATDRALKSIHAELQRRQRYFREFGVNNINGYTKLYKEGKQHPDDQQYPHEPLPHLFLISDEFAELKANEPDFMDELVSTARIGRSLGVHLILATQKPSGVVNDQIWSNSRFKIALKVSEPADSKEIIHTPDAATITQVGRAYLQVGNNEIYELFQSAYSSADYEPDDDSANQVDNRIWLINHLGQAELLTRDLSEDDGGSVNDGQTQLEAVVDEIAKDTEEAQAKIPMKPWLPPLKESLAGPDINWQESWTTDRTLTVPFGELDIPSHQEQKQLDFDLAKFNPTLIVGSAGYGKSVALQTIITNLAKANNPEQVQFYLLDFGTNGLLPLVGLPHVGDIAGFDNLEKLGKLLKKLSKLVDDRQATFQDKSVSNLAQYEELTGESLPVTVVAIDAYDTVVENDDQRNGIDLVITKLLREGQALGIYTIMTANRYNSFRVGITSNITTRIGLYMVDDNAPRDMLGREILKQSPIPGRGQLEVDGEMLAFQVYTPSEHDDSLKIVQDLRQLGKDMNESWQGKVPEKVAMLPREVTKDYFYQQPSVQKMLEDGGLPLALAKESTLALGFIPNQMHYYLLMTETIIQENVSEQVILNDIRMIQQAHPNVELNMIDPDDHLGDYEGEQVTVVPNDELQRYLEWLRTEISERREQGNYDDLYVYIPKVDLMSPRVTMPQPDIESILKQAWTVGIYLIFQTNQLEFTRAFNNLTKALKKNIPAGAISSRIMDQQLIKAGGQYHESIVGEDELNVFVGRQITRAKLITRWQDE</sequence>
<feature type="transmembrane region" description="Helical" evidence="5">
    <location>
        <begin position="235"/>
        <end position="253"/>
    </location>
</feature>
<dbReference type="NCBIfam" id="TIGR03928">
    <property type="entry name" value="T7_EssCb_Firm"/>
    <property type="match status" value="1"/>
</dbReference>
<accession>A0A1L7GYF5</accession>
<dbReference type="RefSeq" id="WP_075667805.1">
    <property type="nucleotide sequence ID" value="NZ_CP019033.1"/>
</dbReference>
<feature type="domain" description="FtsK" evidence="6">
    <location>
        <begin position="654"/>
        <end position="856"/>
    </location>
</feature>
<protein>
    <submittedName>
        <fullName evidence="7">Type VII secretion protein EssC</fullName>
    </submittedName>
</protein>
<dbReference type="OrthoDB" id="9807790at2"/>
<dbReference type="CDD" id="cd01127">
    <property type="entry name" value="TrwB_TraG_TraD_VirD4"/>
    <property type="match status" value="1"/>
</dbReference>
<dbReference type="Gene3D" id="3.40.50.300">
    <property type="entry name" value="P-loop containing nucleotide triphosphate hydrolases"/>
    <property type="match status" value="2"/>
</dbReference>
<name>A0A1L7GYF5_LIMFE</name>
<evidence type="ECO:0000259" key="6">
    <source>
        <dbReference type="PROSITE" id="PS50901"/>
    </source>
</evidence>
<proteinExistence type="predicted"/>
<reference evidence="7 8" key="1">
    <citation type="submission" date="2016-12" db="EMBL/GenBank/DDBJ databases">
        <title>Complete Genome Sequence of Lactobacillus fermentum Strain SNUV175, a Probiotic for Treatment of Bacterial Vaginosis.</title>
        <authorList>
            <person name="Lee S."/>
            <person name="You H.J."/>
            <person name="Kwon B."/>
            <person name="Ko G."/>
        </authorList>
    </citation>
    <scope>NUCLEOTIDE SEQUENCE [LARGE SCALE GENOMIC DNA]</scope>
    <source>
        <strain evidence="7 8">SNUV175</strain>
        <plasmid evidence="8">psnu175-4</plasmid>
    </source>
</reference>
<evidence type="ECO:0000256" key="2">
    <source>
        <dbReference type="ARBA" id="ARBA00022741"/>
    </source>
</evidence>
<keyword evidence="7" id="KW-0614">Plasmid</keyword>
<feature type="binding site" evidence="4">
    <location>
        <begin position="674"/>
        <end position="681"/>
    </location>
    <ligand>
        <name>ATP</name>
        <dbReference type="ChEBI" id="CHEBI:30616"/>
    </ligand>
</feature>
<keyword evidence="5" id="KW-0812">Transmembrane</keyword>
<dbReference type="InterPro" id="IPR023839">
    <property type="entry name" value="Firmicutes_EssC_C"/>
</dbReference>
<dbReference type="PROSITE" id="PS50901">
    <property type="entry name" value="FTSK"/>
    <property type="match status" value="2"/>
</dbReference>
<evidence type="ECO:0000256" key="5">
    <source>
        <dbReference type="SAM" id="Phobius"/>
    </source>
</evidence>
<evidence type="ECO:0000256" key="3">
    <source>
        <dbReference type="ARBA" id="ARBA00022840"/>
    </source>
</evidence>
<dbReference type="GO" id="GO:0007059">
    <property type="term" value="P:chromosome segregation"/>
    <property type="evidence" value="ECO:0007669"/>
    <property type="project" value="UniProtKB-KW"/>
</dbReference>